<protein>
    <recommendedName>
        <fullName evidence="4">RidA family protein</fullName>
    </recommendedName>
</protein>
<dbReference type="GO" id="GO:0005829">
    <property type="term" value="C:cytosol"/>
    <property type="evidence" value="ECO:0007669"/>
    <property type="project" value="TreeGrafter"/>
</dbReference>
<evidence type="ECO:0000256" key="1">
    <source>
        <dbReference type="ARBA" id="ARBA00010552"/>
    </source>
</evidence>
<dbReference type="GO" id="GO:0019239">
    <property type="term" value="F:deaminase activity"/>
    <property type="evidence" value="ECO:0007669"/>
    <property type="project" value="TreeGrafter"/>
</dbReference>
<dbReference type="Pfam" id="PF01042">
    <property type="entry name" value="Ribonuc_L-PSP"/>
    <property type="match status" value="1"/>
</dbReference>
<dbReference type="CDD" id="cd00448">
    <property type="entry name" value="YjgF_YER057c_UK114_family"/>
    <property type="match status" value="1"/>
</dbReference>
<dbReference type="EMBL" id="BSOH01000037">
    <property type="protein sequence ID" value="GLR19848.1"/>
    <property type="molecule type" value="Genomic_DNA"/>
</dbReference>
<dbReference type="PANTHER" id="PTHR11803:SF58">
    <property type="entry name" value="PROTEIN HMF1-RELATED"/>
    <property type="match status" value="1"/>
</dbReference>
<dbReference type="SUPFAM" id="SSF55298">
    <property type="entry name" value="YjgF-like"/>
    <property type="match status" value="1"/>
</dbReference>
<reference evidence="2" key="2">
    <citation type="submission" date="2023-01" db="EMBL/GenBank/DDBJ databases">
        <title>Draft genome sequence of Portibacter lacus strain NBRC 108769.</title>
        <authorList>
            <person name="Sun Q."/>
            <person name="Mori K."/>
        </authorList>
    </citation>
    <scope>NUCLEOTIDE SEQUENCE</scope>
    <source>
        <strain evidence="2">NBRC 108769</strain>
    </source>
</reference>
<dbReference type="InterPro" id="IPR035959">
    <property type="entry name" value="RutC-like_sf"/>
</dbReference>
<dbReference type="RefSeq" id="WP_235293376.1">
    <property type="nucleotide sequence ID" value="NZ_BSOH01000037.1"/>
</dbReference>
<evidence type="ECO:0000313" key="3">
    <source>
        <dbReference type="Proteomes" id="UP001156666"/>
    </source>
</evidence>
<keyword evidence="3" id="KW-1185">Reference proteome</keyword>
<dbReference type="AlphaFoldDB" id="A0AA37SYB9"/>
<dbReference type="PANTHER" id="PTHR11803">
    <property type="entry name" value="2-IMINOBUTANOATE/2-IMINOPROPANOATE DEAMINASE RIDA"/>
    <property type="match status" value="1"/>
</dbReference>
<comment type="caution">
    <text evidence="2">The sequence shown here is derived from an EMBL/GenBank/DDBJ whole genome shotgun (WGS) entry which is preliminary data.</text>
</comment>
<evidence type="ECO:0008006" key="4">
    <source>
        <dbReference type="Google" id="ProtNLM"/>
    </source>
</evidence>
<dbReference type="Gene3D" id="3.30.1330.40">
    <property type="entry name" value="RutC-like"/>
    <property type="match status" value="1"/>
</dbReference>
<accession>A0AA37SYB9</accession>
<comment type="similarity">
    <text evidence="1">Belongs to the RutC family.</text>
</comment>
<dbReference type="InterPro" id="IPR006175">
    <property type="entry name" value="YjgF/YER057c/UK114"/>
</dbReference>
<proteinExistence type="inferred from homology"/>
<sequence>MNNEKTTFINPSNLFNPQNYGFSHVAKISAHKELFYFSGQWASDENAQLVSEDFEEQVRRTASNIKETLSAVGLSIDDVVKQTVYIADFTPEKKQILVAVAAEEWKAKNFPASSIIPVPVMATTPNCLIEIEIIAAK</sequence>
<evidence type="ECO:0000313" key="2">
    <source>
        <dbReference type="EMBL" id="GLR19848.1"/>
    </source>
</evidence>
<reference evidence="2" key="1">
    <citation type="journal article" date="2014" name="Int. J. Syst. Evol. Microbiol.">
        <title>Complete genome sequence of Corynebacterium casei LMG S-19264T (=DSM 44701T), isolated from a smear-ripened cheese.</title>
        <authorList>
            <consortium name="US DOE Joint Genome Institute (JGI-PGF)"/>
            <person name="Walter F."/>
            <person name="Albersmeier A."/>
            <person name="Kalinowski J."/>
            <person name="Ruckert C."/>
        </authorList>
    </citation>
    <scope>NUCLEOTIDE SEQUENCE</scope>
    <source>
        <strain evidence="2">NBRC 108769</strain>
    </source>
</reference>
<gene>
    <name evidence="2" type="ORF">GCM10007940_44640</name>
</gene>
<name>A0AA37SYB9_9BACT</name>
<organism evidence="2 3">
    <name type="scientific">Portibacter lacus</name>
    <dbReference type="NCBI Taxonomy" id="1099794"/>
    <lineage>
        <taxon>Bacteria</taxon>
        <taxon>Pseudomonadati</taxon>
        <taxon>Bacteroidota</taxon>
        <taxon>Saprospiria</taxon>
        <taxon>Saprospirales</taxon>
        <taxon>Haliscomenobacteraceae</taxon>
        <taxon>Portibacter</taxon>
    </lineage>
</organism>
<dbReference type="Proteomes" id="UP001156666">
    <property type="component" value="Unassembled WGS sequence"/>
</dbReference>